<dbReference type="EMBL" id="JAWQEG010003224">
    <property type="protein sequence ID" value="KAK3867354.1"/>
    <property type="molecule type" value="Genomic_DNA"/>
</dbReference>
<keyword evidence="3" id="KW-1185">Reference proteome</keyword>
<name>A0AAE1K900_PETCI</name>
<reference evidence="2" key="1">
    <citation type="submission" date="2023-10" db="EMBL/GenBank/DDBJ databases">
        <title>Genome assemblies of two species of porcelain crab, Petrolisthes cinctipes and Petrolisthes manimaculis (Anomura: Porcellanidae).</title>
        <authorList>
            <person name="Angst P."/>
        </authorList>
    </citation>
    <scope>NUCLEOTIDE SEQUENCE</scope>
    <source>
        <strain evidence="2">PB745_01</strain>
        <tissue evidence="2">Gill</tissue>
    </source>
</reference>
<dbReference type="Proteomes" id="UP001286313">
    <property type="component" value="Unassembled WGS sequence"/>
</dbReference>
<evidence type="ECO:0000313" key="3">
    <source>
        <dbReference type="Proteomes" id="UP001286313"/>
    </source>
</evidence>
<feature type="compositionally biased region" description="Basic and acidic residues" evidence="1">
    <location>
        <begin position="22"/>
        <end position="31"/>
    </location>
</feature>
<evidence type="ECO:0000313" key="2">
    <source>
        <dbReference type="EMBL" id="KAK3867354.1"/>
    </source>
</evidence>
<dbReference type="AlphaFoldDB" id="A0AAE1K900"/>
<accession>A0AAE1K900</accession>
<feature type="region of interest" description="Disordered" evidence="1">
    <location>
        <begin position="20"/>
        <end position="44"/>
    </location>
</feature>
<protein>
    <submittedName>
        <fullName evidence="2">Uncharacterized protein</fullName>
    </submittedName>
</protein>
<sequence length="168" mass="17852">MWKAEEKYIKLNNLLRTGRKQVGKDGEDGTGGKEQCSEGVEVEGRESLPPLALSSVPLLSLPPLPPLLPPLSPVPILCPPLLHPSSPLPPSFRPVPCLPTLARHHSPSPLALLCPLLCPPPLPSSFALSSAPLLCPPPLPSSSARLTCVMRLKVDLTTPVHSLASFLI</sequence>
<evidence type="ECO:0000256" key="1">
    <source>
        <dbReference type="SAM" id="MobiDB-lite"/>
    </source>
</evidence>
<proteinExistence type="predicted"/>
<comment type="caution">
    <text evidence="2">The sequence shown here is derived from an EMBL/GenBank/DDBJ whole genome shotgun (WGS) entry which is preliminary data.</text>
</comment>
<gene>
    <name evidence="2" type="ORF">Pcinc_027181</name>
</gene>
<organism evidence="2 3">
    <name type="scientific">Petrolisthes cinctipes</name>
    <name type="common">Flat porcelain crab</name>
    <dbReference type="NCBI Taxonomy" id="88211"/>
    <lineage>
        <taxon>Eukaryota</taxon>
        <taxon>Metazoa</taxon>
        <taxon>Ecdysozoa</taxon>
        <taxon>Arthropoda</taxon>
        <taxon>Crustacea</taxon>
        <taxon>Multicrustacea</taxon>
        <taxon>Malacostraca</taxon>
        <taxon>Eumalacostraca</taxon>
        <taxon>Eucarida</taxon>
        <taxon>Decapoda</taxon>
        <taxon>Pleocyemata</taxon>
        <taxon>Anomura</taxon>
        <taxon>Galatheoidea</taxon>
        <taxon>Porcellanidae</taxon>
        <taxon>Petrolisthes</taxon>
    </lineage>
</organism>